<feature type="domain" description="CBM21" evidence="1">
    <location>
        <begin position="115"/>
        <end position="222"/>
    </location>
</feature>
<sequence length="244" mass="26790">MSVPQMNGVDPGDEDPDHLSETELELGLVHARDRRRAKSLPAYPEQASVLLRALSHGCSKRVRFADALGLNLASVKHFSAAEEPRVPLHLCGLPLAPALAPSAALRAHEDDGQLEERVQRCGLALERLTVGCGRVHGTIRVSAHAGARATEVGVRYTLDEWQSYVNARAEPVSMCTRFSRFSFTVCAPPRPESNAAVHFALYVRGEGGELWDNNEGQNYTLRAEHSSQPAYGMFSLDDQLDFFL</sequence>
<keyword evidence="3" id="KW-1185">Reference proteome</keyword>
<dbReference type="AlphaFoldDB" id="W5LUM4"/>
<dbReference type="InParanoid" id="W5LUM4"/>
<evidence type="ECO:0000313" key="3">
    <source>
        <dbReference type="Proteomes" id="UP000018467"/>
    </source>
</evidence>
<proteinExistence type="predicted"/>
<dbReference type="Pfam" id="PF03370">
    <property type="entry name" value="CBM_21"/>
    <property type="match status" value="1"/>
</dbReference>
<dbReference type="Bgee" id="ENSAMXG00000026135">
    <property type="expression patterns" value="Expressed in head kidney and 7 other cell types or tissues"/>
</dbReference>
<dbReference type="GeneTree" id="ENSGT00940000161906"/>
<dbReference type="eggNOG" id="KOG3986">
    <property type="taxonomic scope" value="Eukaryota"/>
</dbReference>
<dbReference type="Proteomes" id="UP000018467">
    <property type="component" value="Unassembled WGS sequence"/>
</dbReference>
<dbReference type="GO" id="GO:0008157">
    <property type="term" value="F:protein phosphatase 1 binding"/>
    <property type="evidence" value="ECO:0007669"/>
    <property type="project" value="TreeGrafter"/>
</dbReference>
<dbReference type="PANTHER" id="PTHR12307:SF7">
    <property type="entry name" value="PROTEIN PHOSPHATASE 1 REGULATORY SUBUNIT 3G"/>
    <property type="match status" value="1"/>
</dbReference>
<dbReference type="GO" id="GO:2001069">
    <property type="term" value="F:glycogen binding"/>
    <property type="evidence" value="ECO:0007669"/>
    <property type="project" value="TreeGrafter"/>
</dbReference>
<name>W5LUM4_ASTMX</name>
<reference evidence="3" key="1">
    <citation type="submission" date="2013-03" db="EMBL/GenBank/DDBJ databases">
        <authorList>
            <person name="Jeffery W."/>
            <person name="Warren W."/>
            <person name="Wilson R.K."/>
        </authorList>
    </citation>
    <scope>NUCLEOTIDE SEQUENCE</scope>
    <source>
        <strain evidence="3">female</strain>
    </source>
</reference>
<dbReference type="PROSITE" id="PS51159">
    <property type="entry name" value="CBM21"/>
    <property type="match status" value="1"/>
</dbReference>
<organism evidence="2 3">
    <name type="scientific">Astyanax mexicanus</name>
    <name type="common">Blind cave fish</name>
    <name type="synonym">Astyanax fasciatus mexicanus</name>
    <dbReference type="NCBI Taxonomy" id="7994"/>
    <lineage>
        <taxon>Eukaryota</taxon>
        <taxon>Metazoa</taxon>
        <taxon>Chordata</taxon>
        <taxon>Craniata</taxon>
        <taxon>Vertebrata</taxon>
        <taxon>Euteleostomi</taxon>
        <taxon>Actinopterygii</taxon>
        <taxon>Neopterygii</taxon>
        <taxon>Teleostei</taxon>
        <taxon>Ostariophysi</taxon>
        <taxon>Characiformes</taxon>
        <taxon>Characoidei</taxon>
        <taxon>Acestrorhamphidae</taxon>
        <taxon>Acestrorhamphinae</taxon>
        <taxon>Astyanax</taxon>
    </lineage>
</organism>
<dbReference type="STRING" id="7994.ENSAMXP00000026840"/>
<accession>W5LUM4</accession>
<reference evidence="2" key="4">
    <citation type="submission" date="2025-09" db="UniProtKB">
        <authorList>
            <consortium name="Ensembl"/>
        </authorList>
    </citation>
    <scope>IDENTIFICATION</scope>
</reference>
<dbReference type="Gene3D" id="2.60.40.2440">
    <property type="entry name" value="Carbohydrate binding type-21 domain"/>
    <property type="match status" value="1"/>
</dbReference>
<dbReference type="HOGENOM" id="CLU_040215_1_0_1"/>
<evidence type="ECO:0000259" key="1">
    <source>
        <dbReference type="PROSITE" id="PS51159"/>
    </source>
</evidence>
<dbReference type="InterPro" id="IPR050782">
    <property type="entry name" value="PP1_regulatory_subunit_3"/>
</dbReference>
<dbReference type="InterPro" id="IPR038175">
    <property type="entry name" value="CBM21_dom_sf"/>
</dbReference>
<protein>
    <recommendedName>
        <fullName evidence="1">CBM21 domain-containing protein</fullName>
    </recommendedName>
</protein>
<dbReference type="PANTHER" id="PTHR12307">
    <property type="entry name" value="PROTEIN PHOSPHATASE 1 REGULATORY SUBUNIT"/>
    <property type="match status" value="1"/>
</dbReference>
<evidence type="ECO:0000313" key="2">
    <source>
        <dbReference type="Ensembl" id="ENSAMXP00000026840.2"/>
    </source>
</evidence>
<dbReference type="Ensembl" id="ENSAMXT00000026861.2">
    <property type="protein sequence ID" value="ENSAMXP00000026840.2"/>
    <property type="gene ID" value="ENSAMXG00000026135.2"/>
</dbReference>
<reference evidence="2" key="3">
    <citation type="submission" date="2025-08" db="UniProtKB">
        <authorList>
            <consortium name="Ensembl"/>
        </authorList>
    </citation>
    <scope>IDENTIFICATION</scope>
</reference>
<reference evidence="3" key="2">
    <citation type="journal article" date="2014" name="Nat. Commun.">
        <title>The cavefish genome reveals candidate genes for eye loss.</title>
        <authorList>
            <person name="McGaugh S.E."/>
            <person name="Gross J.B."/>
            <person name="Aken B."/>
            <person name="Blin M."/>
            <person name="Borowsky R."/>
            <person name="Chalopin D."/>
            <person name="Hinaux H."/>
            <person name="Jeffery W.R."/>
            <person name="Keene A."/>
            <person name="Ma L."/>
            <person name="Minx P."/>
            <person name="Murphy D."/>
            <person name="O'Quin K.E."/>
            <person name="Retaux S."/>
            <person name="Rohner N."/>
            <person name="Searle S.M."/>
            <person name="Stahl B.A."/>
            <person name="Tabin C."/>
            <person name="Volff J.N."/>
            <person name="Yoshizawa M."/>
            <person name="Warren W.C."/>
        </authorList>
    </citation>
    <scope>NUCLEOTIDE SEQUENCE [LARGE SCALE GENOMIC DNA]</scope>
    <source>
        <strain evidence="3">female</strain>
    </source>
</reference>
<dbReference type="InterPro" id="IPR005036">
    <property type="entry name" value="CBM21_dom"/>
</dbReference>
<dbReference type="GO" id="GO:0000164">
    <property type="term" value="C:protein phosphatase type 1 complex"/>
    <property type="evidence" value="ECO:0007669"/>
    <property type="project" value="TreeGrafter"/>
</dbReference>
<dbReference type="GO" id="GO:0005979">
    <property type="term" value="P:regulation of glycogen biosynthetic process"/>
    <property type="evidence" value="ECO:0007669"/>
    <property type="project" value="TreeGrafter"/>
</dbReference>